<dbReference type="SUPFAM" id="SSF52518">
    <property type="entry name" value="Thiamin diphosphate-binding fold (THDP-binding)"/>
    <property type="match status" value="1"/>
</dbReference>
<dbReference type="PANTHER" id="PTHR43088">
    <property type="entry name" value="SUBUNIT OF PYRUVATE:FLAVODOXIN OXIDOREDUCTASE-RELATED"/>
    <property type="match status" value="1"/>
</dbReference>
<evidence type="ECO:0000313" key="5">
    <source>
        <dbReference type="Proteomes" id="UP001594288"/>
    </source>
</evidence>
<dbReference type="Pfam" id="PF01855">
    <property type="entry name" value="POR_N"/>
    <property type="match status" value="1"/>
</dbReference>
<dbReference type="InterPro" id="IPR029061">
    <property type="entry name" value="THDP-binding"/>
</dbReference>
<dbReference type="Pfam" id="PF17147">
    <property type="entry name" value="PFOR_II"/>
    <property type="match status" value="1"/>
</dbReference>
<dbReference type="Gene3D" id="3.40.50.920">
    <property type="match status" value="1"/>
</dbReference>
<evidence type="ECO:0000259" key="2">
    <source>
        <dbReference type="Pfam" id="PF01855"/>
    </source>
</evidence>
<comment type="caution">
    <text evidence="4">The sequence shown here is derived from an EMBL/GenBank/DDBJ whole genome shotgun (WGS) entry which is preliminary data.</text>
</comment>
<dbReference type="Proteomes" id="UP001594288">
    <property type="component" value="Unassembled WGS sequence"/>
</dbReference>
<organism evidence="4 5">
    <name type="scientific">Eiseniibacteriota bacterium</name>
    <dbReference type="NCBI Taxonomy" id="2212470"/>
    <lineage>
        <taxon>Bacteria</taxon>
        <taxon>Candidatus Eiseniibacteriota</taxon>
    </lineage>
</organism>
<protein>
    <submittedName>
        <fullName evidence="4">3-methyl-2-oxobutanoate dehydrogenase subunit VorB</fullName>
    </submittedName>
</protein>
<dbReference type="CDD" id="cd07034">
    <property type="entry name" value="TPP_PYR_PFOR_IOR-alpha_like"/>
    <property type="match status" value="1"/>
</dbReference>
<gene>
    <name evidence="4" type="primary">vorB</name>
    <name evidence="4" type="ORF">ACFL2Z_00335</name>
</gene>
<evidence type="ECO:0000259" key="3">
    <source>
        <dbReference type="Pfam" id="PF17147"/>
    </source>
</evidence>
<evidence type="ECO:0000256" key="1">
    <source>
        <dbReference type="ARBA" id="ARBA00023002"/>
    </source>
</evidence>
<keyword evidence="5" id="KW-1185">Reference proteome</keyword>
<reference evidence="4 5" key="1">
    <citation type="submission" date="2024-09" db="EMBL/GenBank/DDBJ databases">
        <authorList>
            <person name="D'Angelo T."/>
        </authorList>
    </citation>
    <scope>NUCLEOTIDE SEQUENCE [LARGE SCALE GENOMIC DNA]</scope>
    <source>
        <strain evidence="4">SAG AM-311-F02</strain>
    </source>
</reference>
<feature type="domain" description="Pyruvate:ferredoxin oxidoreductase core" evidence="3">
    <location>
        <begin position="249"/>
        <end position="345"/>
    </location>
</feature>
<dbReference type="InterPro" id="IPR009014">
    <property type="entry name" value="Transketo_C/PFOR_II"/>
</dbReference>
<proteinExistence type="predicted"/>
<name>A0ABV6YN54_UNCEI</name>
<sequence length="366" mass="39056">MAEERKLMKGNEAIAEAAIRAGCRFYAGYPITPQNELTEYMSLNMPDAGGVFVQAESEVAAINMVYGASATGARVMTSSSGPGISLKQEGISYLCGAELPAFYANIVRGGPGLGNIAPAQSDYFQSVKGGGHGDYRVIVLAPSTGQELVDLTRLGFDLADKYRNPAMILGDGILGQMMEPVVLPDPVTYDISTKNDWSLANSSGRDRHMITSVHLAPGTLEKHNIDLLKKYRKIEEKEVRYEAVGVEDADVVIVAYGTAARVAKSAVAMSKAAGGLKLGLIRPITLWPFPKKFISEVAGDGSKDFLVVEMSLGQMHEDVLLSVLGKAKVSLLGRTGGGVPEEEEILEAARKARASKEAIEVYPSGN</sequence>
<dbReference type="SUPFAM" id="SSF52922">
    <property type="entry name" value="TK C-terminal domain-like"/>
    <property type="match status" value="1"/>
</dbReference>
<keyword evidence="1" id="KW-0560">Oxidoreductase</keyword>
<dbReference type="Gene3D" id="3.40.50.970">
    <property type="match status" value="1"/>
</dbReference>
<dbReference type="InterPro" id="IPR002880">
    <property type="entry name" value="Pyrv_Fd/Flavodoxin_OxRdtase_N"/>
</dbReference>
<dbReference type="InterPro" id="IPR052368">
    <property type="entry name" value="2-oxoacid_oxidoreductase"/>
</dbReference>
<dbReference type="InterPro" id="IPR033412">
    <property type="entry name" value="PFOR_II"/>
</dbReference>
<dbReference type="PANTHER" id="PTHR43088:SF1">
    <property type="entry name" value="SUBUNIT OF PYRUVATE:FLAVODOXIN OXIDOREDUCTASE"/>
    <property type="match status" value="1"/>
</dbReference>
<dbReference type="EMBL" id="JBHPEI010000003">
    <property type="protein sequence ID" value="MFC1799347.1"/>
    <property type="molecule type" value="Genomic_DNA"/>
</dbReference>
<dbReference type="NCBIfam" id="NF005507">
    <property type="entry name" value="PRK07119.1"/>
    <property type="match status" value="1"/>
</dbReference>
<evidence type="ECO:0000313" key="4">
    <source>
        <dbReference type="EMBL" id="MFC1799347.1"/>
    </source>
</evidence>
<accession>A0ABV6YN54</accession>
<feature type="domain" description="Pyruvate flavodoxin/ferredoxin oxidoreductase pyrimidine binding" evidence="2">
    <location>
        <begin position="16"/>
        <end position="196"/>
    </location>
</feature>